<dbReference type="Pfam" id="PF01022">
    <property type="entry name" value="HTH_5"/>
    <property type="match status" value="1"/>
</dbReference>
<protein>
    <submittedName>
        <fullName evidence="5">ArsR family transcriptional regulator</fullName>
    </submittedName>
    <submittedName>
        <fullName evidence="6">DNA-binding transcriptional regulator, ArsR family</fullName>
    </submittedName>
</protein>
<dbReference type="InterPro" id="IPR036390">
    <property type="entry name" value="WH_DNA-bd_sf"/>
</dbReference>
<evidence type="ECO:0000313" key="8">
    <source>
        <dbReference type="Proteomes" id="UP000182793"/>
    </source>
</evidence>
<evidence type="ECO:0000256" key="3">
    <source>
        <dbReference type="ARBA" id="ARBA00023163"/>
    </source>
</evidence>
<dbReference type="NCBIfam" id="NF033788">
    <property type="entry name" value="HTH_metalloreg"/>
    <property type="match status" value="1"/>
</dbReference>
<gene>
    <name evidence="5" type="ORF">H702_08460</name>
    <name evidence="6" type="ORF">SAMN02910290_01633</name>
</gene>
<keyword evidence="1" id="KW-0805">Transcription regulation</keyword>
<evidence type="ECO:0000256" key="1">
    <source>
        <dbReference type="ARBA" id="ARBA00023015"/>
    </source>
</evidence>
<dbReference type="EMBL" id="FOTG01000009">
    <property type="protein sequence ID" value="SFL39050.1"/>
    <property type="molecule type" value="Genomic_DNA"/>
</dbReference>
<keyword evidence="3" id="KW-0804">Transcription</keyword>
<dbReference type="CDD" id="cd00090">
    <property type="entry name" value="HTH_ARSR"/>
    <property type="match status" value="1"/>
</dbReference>
<dbReference type="PRINTS" id="PR00778">
    <property type="entry name" value="HTHARSR"/>
</dbReference>
<dbReference type="InterPro" id="IPR036388">
    <property type="entry name" value="WH-like_DNA-bd_sf"/>
</dbReference>
<dbReference type="InterPro" id="IPR001845">
    <property type="entry name" value="HTH_ArsR_DNA-bd_dom"/>
</dbReference>
<dbReference type="Gene3D" id="1.10.10.10">
    <property type="entry name" value="Winged helix-like DNA-binding domain superfamily/Winged helix DNA-binding domain"/>
    <property type="match status" value="1"/>
</dbReference>
<name>A0A091BN61_STREI</name>
<dbReference type="Proteomes" id="UP000182793">
    <property type="component" value="Unassembled WGS sequence"/>
</dbReference>
<evidence type="ECO:0000313" key="7">
    <source>
        <dbReference type="Proteomes" id="UP000029382"/>
    </source>
</evidence>
<dbReference type="GO" id="GO:0003677">
    <property type="term" value="F:DNA binding"/>
    <property type="evidence" value="ECO:0007669"/>
    <property type="project" value="UniProtKB-KW"/>
</dbReference>
<evidence type="ECO:0000313" key="6">
    <source>
        <dbReference type="EMBL" id="SFL39050.1"/>
    </source>
</evidence>
<evidence type="ECO:0000256" key="2">
    <source>
        <dbReference type="ARBA" id="ARBA00023125"/>
    </source>
</evidence>
<keyword evidence="2 6" id="KW-0238">DNA-binding</keyword>
<proteinExistence type="predicted"/>
<dbReference type="Proteomes" id="UP000029382">
    <property type="component" value="Unassembled WGS sequence"/>
</dbReference>
<dbReference type="PANTHER" id="PTHR43132">
    <property type="entry name" value="ARSENICAL RESISTANCE OPERON REPRESSOR ARSR-RELATED"/>
    <property type="match status" value="1"/>
</dbReference>
<dbReference type="PANTHER" id="PTHR43132:SF6">
    <property type="entry name" value="HTH-TYPE TRANSCRIPTIONAL REPRESSOR CZRA"/>
    <property type="match status" value="1"/>
</dbReference>
<reference evidence="5 7" key="1">
    <citation type="journal article" date="2014" name="Genome Announc.">
        <title>Draft Genome Sequences of Streptococcus bovis Strains ATCC 33317 and JB1.</title>
        <authorList>
            <person name="Benahmed F.H."/>
            <person name="Gopinath G.R."/>
            <person name="Harbottle H."/>
            <person name="Cotta M.A."/>
            <person name="Luo Y."/>
            <person name="Henderson C."/>
            <person name="Teri P."/>
            <person name="Soppet D."/>
            <person name="Rasmussen M."/>
            <person name="Whitehead T.R."/>
            <person name="Davidson M."/>
        </authorList>
    </citation>
    <scope>NUCLEOTIDE SEQUENCE [LARGE SCALE GENOMIC DNA]</scope>
    <source>
        <strain evidence="5 7">JB1</strain>
    </source>
</reference>
<reference evidence="6 8" key="2">
    <citation type="submission" date="2016-10" db="EMBL/GenBank/DDBJ databases">
        <authorList>
            <person name="Varghese N."/>
            <person name="Submissions S."/>
        </authorList>
    </citation>
    <scope>NUCLEOTIDE SEQUENCE [LARGE SCALE GENOMIC DNA]</scope>
    <source>
        <strain evidence="6 8">JB1</strain>
    </source>
</reference>
<sequence>MIETNESQKLLKGDLLTDVSSFFKALGNTTRLQIISCLSKGELKSSELAEILEMTPSAISHQLTMLKNLKIVSVRREGKNQIYALADKHISQVLESVVEHYQED</sequence>
<dbReference type="InterPro" id="IPR011991">
    <property type="entry name" value="ArsR-like_HTH"/>
</dbReference>
<dbReference type="EMBL" id="AUZH01000027">
    <property type="protein sequence ID" value="KFN87126.1"/>
    <property type="molecule type" value="Genomic_DNA"/>
</dbReference>
<accession>A0A091BN61</accession>
<dbReference type="InterPro" id="IPR051011">
    <property type="entry name" value="Metal_resp_trans_reg"/>
</dbReference>
<comment type="caution">
    <text evidence="5">The sequence shown here is derived from an EMBL/GenBank/DDBJ whole genome shotgun (WGS) entry which is preliminary data.</text>
</comment>
<dbReference type="SMART" id="SM00418">
    <property type="entry name" value="HTH_ARSR"/>
    <property type="match status" value="1"/>
</dbReference>
<feature type="domain" description="HTH arsR-type" evidence="4">
    <location>
        <begin position="11"/>
        <end position="104"/>
    </location>
</feature>
<dbReference type="GeneID" id="69902245"/>
<evidence type="ECO:0000259" key="4">
    <source>
        <dbReference type="PROSITE" id="PS50987"/>
    </source>
</evidence>
<dbReference type="PROSITE" id="PS50987">
    <property type="entry name" value="HTH_ARSR_2"/>
    <property type="match status" value="1"/>
</dbReference>
<dbReference type="SUPFAM" id="SSF46785">
    <property type="entry name" value="Winged helix' DNA-binding domain"/>
    <property type="match status" value="1"/>
</dbReference>
<evidence type="ECO:0000313" key="5">
    <source>
        <dbReference type="EMBL" id="KFN87126.1"/>
    </source>
</evidence>
<dbReference type="GO" id="GO:0003700">
    <property type="term" value="F:DNA-binding transcription factor activity"/>
    <property type="evidence" value="ECO:0007669"/>
    <property type="project" value="InterPro"/>
</dbReference>
<dbReference type="RefSeq" id="WP_006531516.1">
    <property type="nucleotide sequence ID" value="NZ_AUZH01000027.1"/>
</dbReference>
<keyword evidence="8" id="KW-1185">Reference proteome</keyword>
<organism evidence="5 7">
    <name type="scientific">Streptococcus equinus JB1</name>
    <dbReference type="NCBI Taxonomy" id="1294274"/>
    <lineage>
        <taxon>Bacteria</taxon>
        <taxon>Bacillati</taxon>
        <taxon>Bacillota</taxon>
        <taxon>Bacilli</taxon>
        <taxon>Lactobacillales</taxon>
        <taxon>Streptococcaceae</taxon>
        <taxon>Streptococcus</taxon>
    </lineage>
</organism>
<dbReference type="AlphaFoldDB" id="A0A091BN61"/>